<keyword evidence="2" id="KW-0732">Signal</keyword>
<dbReference type="OrthoDB" id="9768177at2"/>
<dbReference type="InterPro" id="IPR013784">
    <property type="entry name" value="Carb-bd-like_fold"/>
</dbReference>
<dbReference type="InterPro" id="IPR039426">
    <property type="entry name" value="TonB-dep_rcpt-like"/>
</dbReference>
<dbReference type="GO" id="GO:0009279">
    <property type="term" value="C:cell outer membrane"/>
    <property type="evidence" value="ECO:0007669"/>
    <property type="project" value="UniProtKB-SubCell"/>
</dbReference>
<comment type="subcellular location">
    <subcellularLocation>
        <location evidence="1">Cell outer membrane</location>
        <topology evidence="1">Multi-pass membrane protein</topology>
    </subcellularLocation>
</comment>
<gene>
    <name evidence="4" type="ORF">FAZ15_12595</name>
</gene>
<dbReference type="PROSITE" id="PS52016">
    <property type="entry name" value="TONB_DEPENDENT_REC_3"/>
    <property type="match status" value="1"/>
</dbReference>
<dbReference type="Pfam" id="PF07715">
    <property type="entry name" value="Plug"/>
    <property type="match status" value="1"/>
</dbReference>
<organism evidence="4 5">
    <name type="scientific">Sphingobacterium olei</name>
    <dbReference type="NCBI Taxonomy" id="2571155"/>
    <lineage>
        <taxon>Bacteria</taxon>
        <taxon>Pseudomonadati</taxon>
        <taxon>Bacteroidota</taxon>
        <taxon>Sphingobacteriia</taxon>
        <taxon>Sphingobacteriales</taxon>
        <taxon>Sphingobacteriaceae</taxon>
        <taxon>Sphingobacterium</taxon>
    </lineage>
</organism>
<feature type="domain" description="TonB-dependent receptor plug" evidence="3">
    <location>
        <begin position="115"/>
        <end position="248"/>
    </location>
</feature>
<dbReference type="Gene3D" id="2.60.40.1120">
    <property type="entry name" value="Carboxypeptidase-like, regulatory domain"/>
    <property type="match status" value="1"/>
</dbReference>
<evidence type="ECO:0000256" key="2">
    <source>
        <dbReference type="SAM" id="SignalP"/>
    </source>
</evidence>
<dbReference type="InterPro" id="IPR023997">
    <property type="entry name" value="TonB-dep_OMP_SusC/RagA_CS"/>
</dbReference>
<proteinExistence type="inferred from homology"/>
<comment type="similarity">
    <text evidence="1">Belongs to the TonB-dependent receptor family.</text>
</comment>
<feature type="signal peptide" evidence="2">
    <location>
        <begin position="1"/>
        <end position="20"/>
    </location>
</feature>
<keyword evidence="5" id="KW-1185">Reference proteome</keyword>
<dbReference type="Pfam" id="PF13620">
    <property type="entry name" value="CarboxypepD_reg"/>
    <property type="match status" value="1"/>
</dbReference>
<dbReference type="SUPFAM" id="SSF56935">
    <property type="entry name" value="Porins"/>
    <property type="match status" value="1"/>
</dbReference>
<reference evidence="4 5" key="1">
    <citation type="submission" date="2019-04" db="EMBL/GenBank/DDBJ databases">
        <title>Sphingobacterium olei sp. nov., isolated from oil-contaminated soil.</title>
        <authorList>
            <person name="Liu B."/>
        </authorList>
    </citation>
    <scope>NUCLEOTIDE SEQUENCE [LARGE SCALE GENOMIC DNA]</scope>
    <source>
        <strain evidence="4 5">HAL-9</strain>
    </source>
</reference>
<evidence type="ECO:0000256" key="1">
    <source>
        <dbReference type="PROSITE-ProRule" id="PRU01360"/>
    </source>
</evidence>
<evidence type="ECO:0000313" key="5">
    <source>
        <dbReference type="Proteomes" id="UP000306808"/>
    </source>
</evidence>
<dbReference type="InterPro" id="IPR023996">
    <property type="entry name" value="TonB-dep_OMP_SusC/RagA"/>
</dbReference>
<keyword evidence="1" id="KW-0812">Transmembrane</keyword>
<evidence type="ECO:0000259" key="3">
    <source>
        <dbReference type="Pfam" id="PF07715"/>
    </source>
</evidence>
<accession>A0A4U0NY56</accession>
<evidence type="ECO:0000313" key="4">
    <source>
        <dbReference type="EMBL" id="TJZ59735.1"/>
    </source>
</evidence>
<dbReference type="EMBL" id="SUME01000005">
    <property type="protein sequence ID" value="TJZ59735.1"/>
    <property type="molecule type" value="Genomic_DNA"/>
</dbReference>
<dbReference type="Gene3D" id="2.170.130.10">
    <property type="entry name" value="TonB-dependent receptor, plug domain"/>
    <property type="match status" value="1"/>
</dbReference>
<dbReference type="InterPro" id="IPR037066">
    <property type="entry name" value="Plug_dom_sf"/>
</dbReference>
<name>A0A4U0NY56_9SPHI</name>
<comment type="caution">
    <text evidence="4">The sequence shown here is derived from an EMBL/GenBank/DDBJ whole genome shotgun (WGS) entry which is preliminary data.</text>
</comment>
<dbReference type="GO" id="GO:0030246">
    <property type="term" value="F:carbohydrate binding"/>
    <property type="evidence" value="ECO:0007669"/>
    <property type="project" value="InterPro"/>
</dbReference>
<dbReference type="InterPro" id="IPR012910">
    <property type="entry name" value="Plug_dom"/>
</dbReference>
<dbReference type="AlphaFoldDB" id="A0A4U0NY56"/>
<sequence length="1047" mass="116891">MKRIFLVFILLNICIAPLFAQELTITGTIKDQDGVVIAGATITALPGGKRVGISSGTGSFSVKVVSGTTSLRVNHMNYDDATVRLTQGKTSYQIAMDERQNEIETVTVGYVARKKESLTGSAVVIKADDIRDAPAANFTDLLQGRVPGLNVQLNTGTPGIRGSMSLRGLNSANVSGGGADAYMTNTSPLFVIDGVPVDEGNSFEYGFQTQGPGISPISMIPVEDIEDITILKDAQATALYGSRGAYGVILVTTKRGNSKIPIVSWNSKYFANTIPNLRTVMGGVSERRQRVWQILANDTTLNSGLDLVNRTPGLADSLNAFYNNSTNWQSYFYGHTLNLQQALTISGGDQTFNYKIAPGYYKENGIIQNTGFTRYTMNTNMQYRPNNKFFMSTYMNVNMVRNSLGSGNAYEQSGVASSANTSSLIPPPSLFSGSYDALAATNVVNDNKTAMANTQVQLEYQILKNLRAITTLQYSYNIANQDRFTPEILNGGESMIEVYNDRRNKIYNRNMLQFNKSFGNDRHLLNAFIFNEADISKYRAEAVNLIGTGSDRIQSGLSYNTRFTRGGVLDNLDDFRSASYAGQLIYQFDDKYIMEFSYRLDGNSNRGSSDLWSENPSVGFRWNFGQEEFMSKFDWISTANIRSNFGKNTVPTGTIYDAYGRYVMDAATYNGQPTVGIDMRSLPNISLEPIVTTQWSSILDLGFWNDRLTVTYENYYKQVDKELVPVKLANINSFAELKINEQSIVNIGHEFSTFFRPNFKNTDWRATLYANVSFNKDYLTDMAGDFRQEIIGTDLAYVKILKRLGRNTLSNVLYHYRGVYQSDDDVPVNPATGLRYRAGNGTGEEYFFRAGDPIFTDLNGDYVLDENDLVIAGNSQPRAWGGFGATISYKGWSFQPSFSYTIKRDIMNSAIADRFRNYYSPNNDLARVPIDDYDYYTPDNPNAVYPNPFDFRRAAIVNPFRQNSTLFQEDGSYLKFQSATLSYNFDRAKIQRLLNISGLRVLLTAANIYTFSKYSGPDPELVTGMGYDNSNGYPRARSFTFGLDVQF</sequence>
<dbReference type="SUPFAM" id="SSF49452">
    <property type="entry name" value="Starch-binding domain-like"/>
    <property type="match status" value="1"/>
</dbReference>
<dbReference type="Proteomes" id="UP000306808">
    <property type="component" value="Unassembled WGS sequence"/>
</dbReference>
<dbReference type="NCBIfam" id="TIGR04056">
    <property type="entry name" value="OMP_RagA_SusC"/>
    <property type="match status" value="1"/>
</dbReference>
<dbReference type="RefSeq" id="WP_136901677.1">
    <property type="nucleotide sequence ID" value="NZ_SUME01000005.1"/>
</dbReference>
<keyword evidence="1" id="KW-0998">Cell outer membrane</keyword>
<dbReference type="NCBIfam" id="TIGR04057">
    <property type="entry name" value="SusC_RagA_signa"/>
    <property type="match status" value="1"/>
</dbReference>
<keyword evidence="1" id="KW-0813">Transport</keyword>
<protein>
    <submittedName>
        <fullName evidence="4">SusC/RagA family TonB-linked outer membrane protein</fullName>
    </submittedName>
</protein>
<feature type="chain" id="PRO_5020182550" evidence="2">
    <location>
        <begin position="21"/>
        <end position="1047"/>
    </location>
</feature>
<keyword evidence="1" id="KW-0472">Membrane</keyword>
<keyword evidence="1" id="KW-1134">Transmembrane beta strand</keyword>